<accession>A0AAV5FZE1</accession>
<proteinExistence type="predicted"/>
<protein>
    <submittedName>
        <fullName evidence="1">Uncharacterized protein</fullName>
    </submittedName>
</protein>
<dbReference type="EMBL" id="BQKI01000117">
    <property type="protein sequence ID" value="GJN40367.1"/>
    <property type="molecule type" value="Genomic_DNA"/>
</dbReference>
<gene>
    <name evidence="1" type="primary">gb29573</name>
    <name evidence="1" type="ORF">PR202_gb29573</name>
</gene>
<dbReference type="AlphaFoldDB" id="A0AAV5FZE1"/>
<comment type="caution">
    <text evidence="1">The sequence shown here is derived from an EMBL/GenBank/DDBJ whole genome shotgun (WGS) entry which is preliminary data.</text>
</comment>
<name>A0AAV5FZE1_ELECO</name>
<evidence type="ECO:0000313" key="1">
    <source>
        <dbReference type="EMBL" id="GJN40367.1"/>
    </source>
</evidence>
<sequence length="221" mass="24207">MMRPCCTSRSIVIPTPYQVQATTGSSAFSWLCSGPHGGAWHDGRSRSIPGQGTAARSSGSRRVAMAVHSQPYIVAHGCYTGIPSFKFQRTLEGLSSKHRSLFKSVPKCYAKNWPSPYPPMPWVVVLVPQHRHVSGSFKTASWSGSKEIPEVVRQNRTVQFAGRVHQYPWFHDRSLQLATGQDWIGGLTVLVSTSPTSQGAVVANNTQGIAEAWLTDWKVAS</sequence>
<organism evidence="1 2">
    <name type="scientific">Eleusine coracana subsp. coracana</name>
    <dbReference type="NCBI Taxonomy" id="191504"/>
    <lineage>
        <taxon>Eukaryota</taxon>
        <taxon>Viridiplantae</taxon>
        <taxon>Streptophyta</taxon>
        <taxon>Embryophyta</taxon>
        <taxon>Tracheophyta</taxon>
        <taxon>Spermatophyta</taxon>
        <taxon>Magnoliopsida</taxon>
        <taxon>Liliopsida</taxon>
        <taxon>Poales</taxon>
        <taxon>Poaceae</taxon>
        <taxon>PACMAD clade</taxon>
        <taxon>Chloridoideae</taxon>
        <taxon>Cynodonteae</taxon>
        <taxon>Eleusininae</taxon>
        <taxon>Eleusine</taxon>
    </lineage>
</organism>
<dbReference type="Proteomes" id="UP001054889">
    <property type="component" value="Unassembled WGS sequence"/>
</dbReference>
<keyword evidence="2" id="KW-1185">Reference proteome</keyword>
<reference evidence="1" key="1">
    <citation type="journal article" date="2018" name="DNA Res.">
        <title>Multiple hybrid de novo genome assembly of finger millet, an orphan allotetraploid crop.</title>
        <authorList>
            <person name="Hatakeyama M."/>
            <person name="Aluri S."/>
            <person name="Balachadran M.T."/>
            <person name="Sivarajan S.R."/>
            <person name="Patrignani A."/>
            <person name="Gruter S."/>
            <person name="Poveda L."/>
            <person name="Shimizu-Inatsugi R."/>
            <person name="Baeten J."/>
            <person name="Francoijs K.J."/>
            <person name="Nataraja K.N."/>
            <person name="Reddy Y.A.N."/>
            <person name="Phadnis S."/>
            <person name="Ravikumar R.L."/>
            <person name="Schlapbach R."/>
            <person name="Sreeman S.M."/>
            <person name="Shimizu K.K."/>
        </authorList>
    </citation>
    <scope>NUCLEOTIDE SEQUENCE</scope>
</reference>
<evidence type="ECO:0000313" key="2">
    <source>
        <dbReference type="Proteomes" id="UP001054889"/>
    </source>
</evidence>
<reference evidence="1" key="2">
    <citation type="submission" date="2021-12" db="EMBL/GenBank/DDBJ databases">
        <title>Resequencing data analysis of finger millet.</title>
        <authorList>
            <person name="Hatakeyama M."/>
            <person name="Aluri S."/>
            <person name="Balachadran M.T."/>
            <person name="Sivarajan S.R."/>
            <person name="Poveda L."/>
            <person name="Shimizu-Inatsugi R."/>
            <person name="Schlapbach R."/>
            <person name="Sreeman S.M."/>
            <person name="Shimizu K.K."/>
        </authorList>
    </citation>
    <scope>NUCLEOTIDE SEQUENCE</scope>
</reference>